<dbReference type="Proteomes" id="UP000195787">
    <property type="component" value="Unassembled WGS sequence"/>
</dbReference>
<dbReference type="EMBL" id="FUHU01000020">
    <property type="protein sequence ID" value="SJM52806.1"/>
    <property type="molecule type" value="Genomic_DNA"/>
</dbReference>
<evidence type="ECO:0000313" key="1">
    <source>
        <dbReference type="EMBL" id="SJM52806.1"/>
    </source>
</evidence>
<dbReference type="GeneID" id="303172252"/>
<protein>
    <submittedName>
        <fullName evidence="1">Uncharacterized protein</fullName>
    </submittedName>
</protein>
<sequence length="121" mass="12275">MSWTQQAADAMRAIEGVREARVSEASDGSPGRTAFRAFLEIEAGASADPSLLDAALAAIARAGGSGVPGGTVQCAVVEGSALRQVNPARMLDTRQHAGLGGAGGAVQVPAGWLRERYAGEL</sequence>
<evidence type="ECO:0000313" key="2">
    <source>
        <dbReference type="Proteomes" id="UP000195787"/>
    </source>
</evidence>
<name>A0A1R4FAA8_9MICO</name>
<dbReference type="RefSeq" id="WP_086991137.1">
    <property type="nucleotide sequence ID" value="NZ_FUHU01000020.1"/>
</dbReference>
<accession>A0A1R4FAA8</accession>
<keyword evidence="2" id="KW-1185">Reference proteome</keyword>
<gene>
    <name evidence="1" type="ORF">CZ674_03405</name>
</gene>
<reference evidence="1 2" key="1">
    <citation type="submission" date="2017-02" db="EMBL/GenBank/DDBJ databases">
        <authorList>
            <person name="Peterson S.W."/>
        </authorList>
    </citation>
    <scope>NUCLEOTIDE SEQUENCE [LARGE SCALE GENOMIC DNA]</scope>
    <source>
        <strain evidence="1 2">LMG 22410</strain>
    </source>
</reference>
<proteinExistence type="predicted"/>
<organism evidence="1 2">
    <name type="scientific">Agrococcus casei LMG 22410</name>
    <dbReference type="NCBI Taxonomy" id="1255656"/>
    <lineage>
        <taxon>Bacteria</taxon>
        <taxon>Bacillati</taxon>
        <taxon>Actinomycetota</taxon>
        <taxon>Actinomycetes</taxon>
        <taxon>Micrococcales</taxon>
        <taxon>Microbacteriaceae</taxon>
        <taxon>Agrococcus</taxon>
    </lineage>
</organism>
<dbReference type="AlphaFoldDB" id="A0A1R4FAA8"/>